<evidence type="ECO:0000256" key="1">
    <source>
        <dbReference type="SAM" id="SignalP"/>
    </source>
</evidence>
<reference evidence="2 3" key="1">
    <citation type="submission" date="2016-10" db="EMBL/GenBank/DDBJ databases">
        <authorList>
            <person name="de Groot N.N."/>
        </authorList>
    </citation>
    <scope>NUCLEOTIDE SEQUENCE [LARGE SCALE GENOMIC DNA]</scope>
    <source>
        <strain evidence="2 3">DSM 27375</strain>
    </source>
</reference>
<name>A0A1G7FP90_9RHOB</name>
<dbReference type="RefSeq" id="WP_074640154.1">
    <property type="nucleotide sequence ID" value="NZ_FNBL01000001.1"/>
</dbReference>
<dbReference type="Proteomes" id="UP000182284">
    <property type="component" value="Unassembled WGS sequence"/>
</dbReference>
<dbReference type="EMBL" id="FNBL01000001">
    <property type="protein sequence ID" value="SDE77707.1"/>
    <property type="molecule type" value="Genomic_DNA"/>
</dbReference>
<keyword evidence="1" id="KW-0732">Signal</keyword>
<feature type="signal peptide" evidence="1">
    <location>
        <begin position="1"/>
        <end position="27"/>
    </location>
</feature>
<dbReference type="AlphaFoldDB" id="A0A1G7FP90"/>
<feature type="chain" id="PRO_5010377333" evidence="1">
    <location>
        <begin position="28"/>
        <end position="208"/>
    </location>
</feature>
<dbReference type="InterPro" id="IPR038696">
    <property type="entry name" value="IalB_sf"/>
</dbReference>
<dbReference type="InterPro" id="IPR010642">
    <property type="entry name" value="Invasion_prot_B"/>
</dbReference>
<protein>
    <submittedName>
        <fullName evidence="2">Invasion protein IalB, involved in pathogenesis</fullName>
    </submittedName>
</protein>
<accession>A0A1G7FP90</accession>
<evidence type="ECO:0000313" key="3">
    <source>
        <dbReference type="Proteomes" id="UP000182284"/>
    </source>
</evidence>
<dbReference type="Gene3D" id="2.60.40.1880">
    <property type="entry name" value="Invasion associated locus B (IalB) protein"/>
    <property type="match status" value="1"/>
</dbReference>
<dbReference type="Pfam" id="PF06776">
    <property type="entry name" value="IalB"/>
    <property type="match status" value="1"/>
</dbReference>
<gene>
    <name evidence="2" type="ORF">SAMN04488117_101179</name>
</gene>
<evidence type="ECO:0000313" key="2">
    <source>
        <dbReference type="EMBL" id="SDE77707.1"/>
    </source>
</evidence>
<organism evidence="2 3">
    <name type="scientific">Celeribacter baekdonensis</name>
    <dbReference type="NCBI Taxonomy" id="875171"/>
    <lineage>
        <taxon>Bacteria</taxon>
        <taxon>Pseudomonadati</taxon>
        <taxon>Pseudomonadota</taxon>
        <taxon>Alphaproteobacteria</taxon>
        <taxon>Rhodobacterales</taxon>
        <taxon>Roseobacteraceae</taxon>
        <taxon>Celeribacter</taxon>
    </lineage>
</organism>
<sequence length="208" mass="21970">MPSIARKTATFATAVLIACGVALPVLAQDAAPSLSAGTPIDPESNIGRPYTLETQGDWEIRCVKAPEGSIDPCSMYQLLKDDEGNEVAEVTMFHVGSDTVEAAATFTTPLETLLSAQLAFFVDGENGRRYPYSFCTKVGCFVRAGMSAAEIEQLKKGVEGLVGIVPVGRPDEPVKLKLSLKGFTAAYTKVTELNVAAKDGKGPEAPAE</sequence>
<dbReference type="PROSITE" id="PS51257">
    <property type="entry name" value="PROKAR_LIPOPROTEIN"/>
    <property type="match status" value="1"/>
</dbReference>
<proteinExistence type="predicted"/>